<accession>A0A0F5JIG9</accession>
<evidence type="ECO:0000256" key="5">
    <source>
        <dbReference type="ARBA" id="ARBA00023136"/>
    </source>
</evidence>
<dbReference type="PANTHER" id="PTHR30250:SF11">
    <property type="entry name" value="O-ANTIGEN TRANSPORTER-RELATED"/>
    <property type="match status" value="1"/>
</dbReference>
<dbReference type="HOGENOM" id="CLU_050201_1_0_10"/>
<keyword evidence="4 6" id="KW-1133">Transmembrane helix</keyword>
<keyword evidence="5 6" id="KW-0472">Membrane</keyword>
<dbReference type="PATRIC" id="fig|1203610.3.peg.2174"/>
<evidence type="ECO:0000256" key="1">
    <source>
        <dbReference type="ARBA" id="ARBA00004651"/>
    </source>
</evidence>
<feature type="transmembrane region" description="Helical" evidence="6">
    <location>
        <begin position="12"/>
        <end position="31"/>
    </location>
</feature>
<dbReference type="GO" id="GO:0005886">
    <property type="term" value="C:plasma membrane"/>
    <property type="evidence" value="ECO:0007669"/>
    <property type="project" value="UniProtKB-SubCell"/>
</dbReference>
<feature type="transmembrane region" description="Helical" evidence="6">
    <location>
        <begin position="281"/>
        <end position="299"/>
    </location>
</feature>
<feature type="transmembrane region" description="Helical" evidence="6">
    <location>
        <begin position="76"/>
        <end position="97"/>
    </location>
</feature>
<feature type="transmembrane region" description="Helical" evidence="6">
    <location>
        <begin position="103"/>
        <end position="123"/>
    </location>
</feature>
<feature type="transmembrane region" description="Helical" evidence="6">
    <location>
        <begin position="374"/>
        <end position="396"/>
    </location>
</feature>
<organism evidence="7 8">
    <name type="scientific">Parabacteroides gordonii MS-1 = DSM 23371</name>
    <dbReference type="NCBI Taxonomy" id="1203610"/>
    <lineage>
        <taxon>Bacteria</taxon>
        <taxon>Pseudomonadati</taxon>
        <taxon>Bacteroidota</taxon>
        <taxon>Bacteroidia</taxon>
        <taxon>Bacteroidales</taxon>
        <taxon>Tannerellaceae</taxon>
        <taxon>Parabacteroides</taxon>
    </lineage>
</organism>
<proteinExistence type="predicted"/>
<feature type="transmembrane region" description="Helical" evidence="6">
    <location>
        <begin position="348"/>
        <end position="368"/>
    </location>
</feature>
<feature type="transmembrane region" description="Helical" evidence="6">
    <location>
        <begin position="165"/>
        <end position="184"/>
    </location>
</feature>
<name>A0A0F5JIG9_9BACT</name>
<comment type="subcellular location">
    <subcellularLocation>
        <location evidence="1">Cell membrane</location>
        <topology evidence="1">Multi-pass membrane protein</topology>
    </subcellularLocation>
</comment>
<evidence type="ECO:0000256" key="3">
    <source>
        <dbReference type="ARBA" id="ARBA00022692"/>
    </source>
</evidence>
<dbReference type="PANTHER" id="PTHR30250">
    <property type="entry name" value="PST FAMILY PREDICTED COLANIC ACID TRANSPORTER"/>
    <property type="match status" value="1"/>
</dbReference>
<dbReference type="Proteomes" id="UP000033035">
    <property type="component" value="Unassembled WGS sequence"/>
</dbReference>
<dbReference type="EMBL" id="AQHW01000013">
    <property type="protein sequence ID" value="KKB57395.1"/>
    <property type="molecule type" value="Genomic_DNA"/>
</dbReference>
<dbReference type="Pfam" id="PF13440">
    <property type="entry name" value="Polysacc_synt_3"/>
    <property type="match status" value="1"/>
</dbReference>
<protein>
    <submittedName>
        <fullName evidence="7">Uncharacterized protein</fullName>
    </submittedName>
</protein>
<comment type="caution">
    <text evidence="7">The sequence shown here is derived from an EMBL/GenBank/DDBJ whole genome shotgun (WGS) entry which is preliminary data.</text>
</comment>
<evidence type="ECO:0000313" key="8">
    <source>
        <dbReference type="Proteomes" id="UP000033035"/>
    </source>
</evidence>
<evidence type="ECO:0000256" key="6">
    <source>
        <dbReference type="SAM" id="Phobius"/>
    </source>
</evidence>
<feature type="transmembrane region" description="Helical" evidence="6">
    <location>
        <begin position="37"/>
        <end position="64"/>
    </location>
</feature>
<evidence type="ECO:0000256" key="2">
    <source>
        <dbReference type="ARBA" id="ARBA00022475"/>
    </source>
</evidence>
<evidence type="ECO:0000256" key="4">
    <source>
        <dbReference type="ARBA" id="ARBA00022989"/>
    </source>
</evidence>
<evidence type="ECO:0000313" key="7">
    <source>
        <dbReference type="EMBL" id="KKB57395.1"/>
    </source>
</evidence>
<dbReference type="STRING" id="1203610.HMPREF1536_02117"/>
<dbReference type="RefSeq" id="WP_028730313.1">
    <property type="nucleotide sequence ID" value="NZ_KE386765.1"/>
</dbReference>
<gene>
    <name evidence="7" type="ORF">HMPREF1536_02117</name>
</gene>
<feature type="transmembrane region" description="Helical" evidence="6">
    <location>
        <begin position="135"/>
        <end position="153"/>
    </location>
</feature>
<sequence>MLKKILGTIGTRYLIAFLNLMLIFINAKALGVEGVGLVGIILASISIAVVFNGVLSGNTIVYFMNRYSMHTILLPAYIWPLAGSGIACGAMLLFGLFPKEYFIDIYLLSIISSFITTNARFLLGKDNITGFNLTYMMQGGLLFFILLYFYYIAGLQEVSSYVYGLYITYGIALVGSCILLYPYLTEKEDKPVNKPTFSILKEMFTYGLWGSADNIAEVLTTRLNYFLIQRFAGLGSVGLLDAGTKISESVWHISRSVSFIEYSSVAQTTDPDKQVRITLKLFKLTFCAIATTTICILFIPEWVYTEYLFSPEFTGMRKVIFGLATGIVALGCNSILSHYFIGSGKIRYSAYSSSIGLITLLIAGYILIPIYGVVGAAVTSSIAFCAMLTFSITVFCRKNRTRLSEFIPDKEDFNELVKRIHKKLNI</sequence>
<dbReference type="InterPro" id="IPR050833">
    <property type="entry name" value="Poly_Biosynth_Transport"/>
</dbReference>
<keyword evidence="2" id="KW-1003">Cell membrane</keyword>
<feature type="transmembrane region" description="Helical" evidence="6">
    <location>
        <begin position="319"/>
        <end position="341"/>
    </location>
</feature>
<keyword evidence="3 6" id="KW-0812">Transmembrane</keyword>
<reference evidence="7 8" key="1">
    <citation type="submission" date="2013-04" db="EMBL/GenBank/DDBJ databases">
        <title>The Genome Sequence of Parabacteroides gordonii DSM 23371.</title>
        <authorList>
            <consortium name="The Broad Institute Genomics Platform"/>
            <person name="Earl A."/>
            <person name="Ward D."/>
            <person name="Feldgarden M."/>
            <person name="Gevers D."/>
            <person name="Martens E."/>
            <person name="Sakamoto M."/>
            <person name="Benno Y."/>
            <person name="Suzuki N."/>
            <person name="Matsunaga N."/>
            <person name="Koshihara K."/>
            <person name="Seki M."/>
            <person name="Komiya H."/>
            <person name="Walker B."/>
            <person name="Young S."/>
            <person name="Zeng Q."/>
            <person name="Gargeya S."/>
            <person name="Fitzgerald M."/>
            <person name="Haas B."/>
            <person name="Abouelleil A."/>
            <person name="Allen A.W."/>
            <person name="Alvarado L."/>
            <person name="Arachchi H.M."/>
            <person name="Berlin A.M."/>
            <person name="Chapman S.B."/>
            <person name="Gainer-Dewar J."/>
            <person name="Goldberg J."/>
            <person name="Griggs A."/>
            <person name="Gujja S."/>
            <person name="Hansen M."/>
            <person name="Howarth C."/>
            <person name="Imamovic A."/>
            <person name="Ireland A."/>
            <person name="Larimer J."/>
            <person name="McCowan C."/>
            <person name="Murphy C."/>
            <person name="Pearson M."/>
            <person name="Poon T.W."/>
            <person name="Priest M."/>
            <person name="Roberts A."/>
            <person name="Saif S."/>
            <person name="Shea T."/>
            <person name="Sisk P."/>
            <person name="Sykes S."/>
            <person name="Wortman J."/>
            <person name="Nusbaum C."/>
            <person name="Birren B."/>
        </authorList>
    </citation>
    <scope>NUCLEOTIDE SEQUENCE [LARGE SCALE GENOMIC DNA]</scope>
    <source>
        <strain evidence="7 8">MS-1</strain>
    </source>
</reference>
<keyword evidence="8" id="KW-1185">Reference proteome</keyword>
<dbReference type="AlphaFoldDB" id="A0A0F5JIG9"/>